<name>A0ABD2MZY2_9CUCU</name>
<protein>
    <submittedName>
        <fullName evidence="2">Uncharacterized protein</fullName>
    </submittedName>
</protein>
<evidence type="ECO:0000313" key="3">
    <source>
        <dbReference type="Proteomes" id="UP001516400"/>
    </source>
</evidence>
<reference evidence="2 3" key="1">
    <citation type="journal article" date="2021" name="BMC Biol.">
        <title>Horizontally acquired antibacterial genes associated with adaptive radiation of ladybird beetles.</title>
        <authorList>
            <person name="Li H.S."/>
            <person name="Tang X.F."/>
            <person name="Huang Y.H."/>
            <person name="Xu Z.Y."/>
            <person name="Chen M.L."/>
            <person name="Du X.Y."/>
            <person name="Qiu B.Y."/>
            <person name="Chen P.T."/>
            <person name="Zhang W."/>
            <person name="Slipinski A."/>
            <person name="Escalona H.E."/>
            <person name="Waterhouse R.M."/>
            <person name="Zwick A."/>
            <person name="Pang H."/>
        </authorList>
    </citation>
    <scope>NUCLEOTIDE SEQUENCE [LARGE SCALE GENOMIC DNA]</scope>
    <source>
        <strain evidence="2">SYSU2018</strain>
    </source>
</reference>
<gene>
    <name evidence="2" type="ORF">HHI36_022406</name>
</gene>
<comment type="caution">
    <text evidence="2">The sequence shown here is derived from an EMBL/GenBank/DDBJ whole genome shotgun (WGS) entry which is preliminary data.</text>
</comment>
<keyword evidence="3" id="KW-1185">Reference proteome</keyword>
<feature type="compositionally biased region" description="Basic and acidic residues" evidence="1">
    <location>
        <begin position="131"/>
        <end position="140"/>
    </location>
</feature>
<feature type="compositionally biased region" description="Basic and acidic residues" evidence="1">
    <location>
        <begin position="148"/>
        <end position="159"/>
    </location>
</feature>
<evidence type="ECO:0000256" key="1">
    <source>
        <dbReference type="SAM" id="MobiDB-lite"/>
    </source>
</evidence>
<accession>A0ABD2MZY2</accession>
<sequence length="159" mass="18373">MCNIIIIQIVQQWCLIYVTIFKGRDTSTTDPTSFCVAYDDGMDLNIDFREISPVLIRLRESEYPSICEVIGKGQYTELLDITTSSVMEECSQISELNFDNSNNNIESRQHIVPMTEDNREPSRKRSVTCDNRSDDIEKQENVGIPPPKIERDEETRKLF</sequence>
<feature type="region of interest" description="Disordered" evidence="1">
    <location>
        <begin position="113"/>
        <end position="159"/>
    </location>
</feature>
<dbReference type="AlphaFoldDB" id="A0ABD2MZY2"/>
<dbReference type="EMBL" id="JABFTP020000042">
    <property type="protein sequence ID" value="KAL3271936.1"/>
    <property type="molecule type" value="Genomic_DNA"/>
</dbReference>
<evidence type="ECO:0000313" key="2">
    <source>
        <dbReference type="EMBL" id="KAL3271936.1"/>
    </source>
</evidence>
<proteinExistence type="predicted"/>
<dbReference type="Proteomes" id="UP001516400">
    <property type="component" value="Unassembled WGS sequence"/>
</dbReference>
<organism evidence="2 3">
    <name type="scientific">Cryptolaemus montrouzieri</name>
    <dbReference type="NCBI Taxonomy" id="559131"/>
    <lineage>
        <taxon>Eukaryota</taxon>
        <taxon>Metazoa</taxon>
        <taxon>Ecdysozoa</taxon>
        <taxon>Arthropoda</taxon>
        <taxon>Hexapoda</taxon>
        <taxon>Insecta</taxon>
        <taxon>Pterygota</taxon>
        <taxon>Neoptera</taxon>
        <taxon>Endopterygota</taxon>
        <taxon>Coleoptera</taxon>
        <taxon>Polyphaga</taxon>
        <taxon>Cucujiformia</taxon>
        <taxon>Coccinelloidea</taxon>
        <taxon>Coccinellidae</taxon>
        <taxon>Scymninae</taxon>
        <taxon>Scymnini</taxon>
        <taxon>Cryptolaemus</taxon>
    </lineage>
</organism>